<evidence type="ECO:0000313" key="1">
    <source>
        <dbReference type="EMBL" id="MBD1379069.1"/>
    </source>
</evidence>
<dbReference type="RefSeq" id="WP_191155363.1">
    <property type="nucleotide sequence ID" value="NZ_JACXAI010000002.1"/>
</dbReference>
<comment type="caution">
    <text evidence="1">The sequence shown here is derived from an EMBL/GenBank/DDBJ whole genome shotgun (WGS) entry which is preliminary data.</text>
</comment>
<name>A0A926RZH8_9BACI</name>
<gene>
    <name evidence="1" type="ORF">IC621_02395</name>
</gene>
<accession>A0A926RZH8</accession>
<proteinExistence type="predicted"/>
<sequence length="113" mass="12994">MKGDRELKKLYAHRKFLVTLDKVADDGERFETEYGPFACCKGERILVDNAGKGNKFAVNERYFNENYIEVGEVKEDKTYDYESMGNAYAAMADLNQDEDSDYIKGTKDIHSIE</sequence>
<evidence type="ECO:0000313" key="2">
    <source>
        <dbReference type="Proteomes" id="UP000626844"/>
    </source>
</evidence>
<keyword evidence="2" id="KW-1185">Reference proteome</keyword>
<protein>
    <submittedName>
        <fullName evidence="1">Uncharacterized protein</fullName>
    </submittedName>
</protein>
<organism evidence="1 2">
    <name type="scientific">Metabacillus arenae</name>
    <dbReference type="NCBI Taxonomy" id="2771434"/>
    <lineage>
        <taxon>Bacteria</taxon>
        <taxon>Bacillati</taxon>
        <taxon>Bacillota</taxon>
        <taxon>Bacilli</taxon>
        <taxon>Bacillales</taxon>
        <taxon>Bacillaceae</taxon>
        <taxon>Metabacillus</taxon>
    </lineage>
</organism>
<dbReference type="Proteomes" id="UP000626844">
    <property type="component" value="Unassembled WGS sequence"/>
</dbReference>
<dbReference type="EMBL" id="JACXAI010000002">
    <property type="protein sequence ID" value="MBD1379069.1"/>
    <property type="molecule type" value="Genomic_DNA"/>
</dbReference>
<dbReference type="AlphaFoldDB" id="A0A926RZH8"/>
<reference evidence="1" key="1">
    <citation type="submission" date="2020-09" db="EMBL/GenBank/DDBJ databases">
        <title>A novel bacterium of genus Bacillus, isolated from South China Sea.</title>
        <authorList>
            <person name="Huang H."/>
            <person name="Mo K."/>
            <person name="Hu Y."/>
        </authorList>
    </citation>
    <scope>NUCLEOTIDE SEQUENCE</scope>
    <source>
        <strain evidence="1">IB182487</strain>
    </source>
</reference>